<dbReference type="NCBIfam" id="NF000985">
    <property type="entry name" value="PRK00103.1-3"/>
    <property type="match status" value="1"/>
</dbReference>
<dbReference type="HAMAP" id="MF_00658">
    <property type="entry name" value="23SrRNA_methyltr_H"/>
    <property type="match status" value="1"/>
</dbReference>
<dbReference type="CDD" id="cd18081">
    <property type="entry name" value="RlmH-like"/>
    <property type="match status" value="1"/>
</dbReference>
<comment type="caution">
    <text evidence="7">The sequence shown here is derived from an EMBL/GenBank/DDBJ whole genome shotgun (WGS) entry which is preliminary data.</text>
</comment>
<dbReference type="InterPro" id="IPR029026">
    <property type="entry name" value="tRNA_m1G_MTases_N"/>
</dbReference>
<dbReference type="GO" id="GO:0070038">
    <property type="term" value="F:rRNA (pseudouridine-N3-)-methyltransferase activity"/>
    <property type="evidence" value="ECO:0007669"/>
    <property type="project" value="UniProtKB-UniRule"/>
</dbReference>
<dbReference type="Proteomes" id="UP001286174">
    <property type="component" value="Unassembled WGS sequence"/>
</dbReference>
<comment type="catalytic activity">
    <reaction evidence="6">
        <text>pseudouridine(1915) in 23S rRNA + S-adenosyl-L-methionine = N(3)-methylpseudouridine(1915) in 23S rRNA + S-adenosyl-L-homocysteine + H(+)</text>
        <dbReference type="Rhea" id="RHEA:42752"/>
        <dbReference type="Rhea" id="RHEA-COMP:10221"/>
        <dbReference type="Rhea" id="RHEA-COMP:10222"/>
        <dbReference type="ChEBI" id="CHEBI:15378"/>
        <dbReference type="ChEBI" id="CHEBI:57856"/>
        <dbReference type="ChEBI" id="CHEBI:59789"/>
        <dbReference type="ChEBI" id="CHEBI:65314"/>
        <dbReference type="ChEBI" id="CHEBI:74486"/>
        <dbReference type="EC" id="2.1.1.177"/>
    </reaction>
</comment>
<proteinExistence type="inferred from homology"/>
<dbReference type="RefSeq" id="WP_277009269.1">
    <property type="nucleotide sequence ID" value="NZ_JALBUR010000014.1"/>
</dbReference>
<evidence type="ECO:0000256" key="3">
    <source>
        <dbReference type="ARBA" id="ARBA00022679"/>
    </source>
</evidence>
<evidence type="ECO:0000256" key="2">
    <source>
        <dbReference type="ARBA" id="ARBA00022603"/>
    </source>
</evidence>
<dbReference type="Pfam" id="PF02590">
    <property type="entry name" value="SPOUT_MTase"/>
    <property type="match status" value="1"/>
</dbReference>
<dbReference type="EMBL" id="JALBUR010000014">
    <property type="protein sequence ID" value="MDX8419772.1"/>
    <property type="molecule type" value="Genomic_DNA"/>
</dbReference>
<keyword evidence="2 6" id="KW-0489">Methyltransferase</keyword>
<evidence type="ECO:0000256" key="4">
    <source>
        <dbReference type="ARBA" id="ARBA00022691"/>
    </source>
</evidence>
<evidence type="ECO:0000256" key="6">
    <source>
        <dbReference type="HAMAP-Rule" id="MF_00658"/>
    </source>
</evidence>
<evidence type="ECO:0000313" key="8">
    <source>
        <dbReference type="Proteomes" id="UP001286174"/>
    </source>
</evidence>
<feature type="binding site" evidence="6">
    <location>
        <position position="107"/>
    </location>
    <ligand>
        <name>S-adenosyl-L-methionine</name>
        <dbReference type="ChEBI" id="CHEBI:59789"/>
    </ligand>
</feature>
<dbReference type="InterPro" id="IPR029028">
    <property type="entry name" value="Alpha/beta_knot_MTases"/>
</dbReference>
<gene>
    <name evidence="6 7" type="primary">rlmH</name>
    <name evidence="7" type="ORF">MOZ60_06650</name>
</gene>
<keyword evidence="8" id="KW-1185">Reference proteome</keyword>
<keyword evidence="6" id="KW-0963">Cytoplasm</keyword>
<dbReference type="NCBIfam" id="TIGR00246">
    <property type="entry name" value="tRNA_RlmH_YbeA"/>
    <property type="match status" value="1"/>
</dbReference>
<comment type="subcellular location">
    <subcellularLocation>
        <location evidence="6">Cytoplasm</location>
    </subcellularLocation>
</comment>
<feature type="binding site" evidence="6">
    <location>
        <position position="75"/>
    </location>
    <ligand>
        <name>S-adenosyl-L-methionine</name>
        <dbReference type="ChEBI" id="CHEBI:59789"/>
    </ligand>
</feature>
<dbReference type="InterPro" id="IPR003742">
    <property type="entry name" value="RlmH-like"/>
</dbReference>
<evidence type="ECO:0000313" key="7">
    <source>
        <dbReference type="EMBL" id="MDX8419772.1"/>
    </source>
</evidence>
<keyword evidence="3 6" id="KW-0808">Transferase</keyword>
<name>A0AB35U206_9FIRM</name>
<dbReference type="PANTHER" id="PTHR33603">
    <property type="entry name" value="METHYLTRANSFERASE"/>
    <property type="match status" value="1"/>
</dbReference>
<organism evidence="7 8">
    <name type="scientific">Grylomicrobium aquisgranensis</name>
    <dbReference type="NCBI Taxonomy" id="2926318"/>
    <lineage>
        <taxon>Bacteria</taxon>
        <taxon>Bacillati</taxon>
        <taxon>Bacillota</taxon>
        <taxon>Erysipelotrichia</taxon>
        <taxon>Erysipelotrichales</taxon>
        <taxon>Erysipelotrichaceae</taxon>
        <taxon>Grylomicrobium</taxon>
    </lineage>
</organism>
<protein>
    <recommendedName>
        <fullName evidence="6">Ribosomal RNA large subunit methyltransferase H</fullName>
        <ecNumber evidence="6">2.1.1.177</ecNumber>
    </recommendedName>
    <alternativeName>
        <fullName evidence="6">23S rRNA (pseudouridine1915-N3)-methyltransferase</fullName>
    </alternativeName>
    <alternativeName>
        <fullName evidence="6">23S rRNA m3Psi1915 methyltransferase</fullName>
    </alternativeName>
    <alternativeName>
        <fullName evidence="6">rRNA (pseudouridine-N3-)-methyltransferase RlmH</fullName>
    </alternativeName>
</protein>
<evidence type="ECO:0000256" key="5">
    <source>
        <dbReference type="ARBA" id="ARBA00038303"/>
    </source>
</evidence>
<comment type="similarity">
    <text evidence="5 6">Belongs to the RNA methyltransferase RlmH family.</text>
</comment>
<dbReference type="PIRSF" id="PIRSF004505">
    <property type="entry name" value="MT_bac"/>
    <property type="match status" value="1"/>
</dbReference>
<keyword evidence="4 6" id="KW-0949">S-adenosyl-L-methionine</keyword>
<comment type="function">
    <text evidence="6">Specifically methylates the pseudouridine at position 1915 (m3Psi1915) in 23S rRNA.</text>
</comment>
<accession>A0AB35U206</accession>
<reference evidence="7 8" key="1">
    <citation type="submission" date="2022-03" db="EMBL/GenBank/DDBJ databases">
        <title>Novel taxa within the pig intestine.</title>
        <authorList>
            <person name="Wylensek D."/>
            <person name="Bishof K."/>
            <person name="Afrizal A."/>
            <person name="Clavel T."/>
        </authorList>
    </citation>
    <scope>NUCLEOTIDE SEQUENCE [LARGE SCALE GENOMIC DNA]</scope>
    <source>
        <strain evidence="7 8">CLA-KB-P133</strain>
    </source>
</reference>
<keyword evidence="1 6" id="KW-0698">rRNA processing</keyword>
<comment type="caution">
    <text evidence="6">Lacks conserved residue(s) required for the propagation of feature annotation.</text>
</comment>
<dbReference type="SUPFAM" id="SSF75217">
    <property type="entry name" value="alpha/beta knot"/>
    <property type="match status" value="1"/>
</dbReference>
<dbReference type="PANTHER" id="PTHR33603:SF1">
    <property type="entry name" value="RIBOSOMAL RNA LARGE SUBUNIT METHYLTRANSFERASE H"/>
    <property type="match status" value="1"/>
</dbReference>
<dbReference type="Gene3D" id="3.40.1280.10">
    <property type="match status" value="1"/>
</dbReference>
<evidence type="ECO:0000256" key="1">
    <source>
        <dbReference type="ARBA" id="ARBA00022552"/>
    </source>
</evidence>
<comment type="subunit">
    <text evidence="6">Homodimer.</text>
</comment>
<dbReference type="GO" id="GO:0005737">
    <property type="term" value="C:cytoplasm"/>
    <property type="evidence" value="ECO:0007669"/>
    <property type="project" value="UniProtKB-SubCell"/>
</dbReference>
<dbReference type="EC" id="2.1.1.177" evidence="6"/>
<dbReference type="AlphaFoldDB" id="A0AB35U206"/>
<sequence>MIRIIACGKMKEAWMRDGIQEYVKRIRPYEKIELVEVADERAPETNSDAENELVKQKEGERLLKQIHPDEYVILLDLAGKEWTSPQMADYLDKLYTSGHSKIDFVIGGSLGLSKDVIARSDYRWKLSANTFPHQICRILTLEQIYRCFRILHHEPYHK</sequence>